<name>A0A318KJC4_9NEIS</name>
<evidence type="ECO:0000313" key="6">
    <source>
        <dbReference type="Proteomes" id="UP000247555"/>
    </source>
</evidence>
<accession>A0A318KJC4</accession>
<dbReference type="PROSITE" id="PS51635">
    <property type="entry name" value="PNPLA"/>
    <property type="match status" value="1"/>
</dbReference>
<keyword evidence="1" id="KW-0443">Lipid metabolism</keyword>
<dbReference type="InterPro" id="IPR002641">
    <property type="entry name" value="PNPLA_dom"/>
</dbReference>
<dbReference type="RefSeq" id="WP_110391748.1">
    <property type="nucleotide sequence ID" value="NZ_DAIMVG010000001.1"/>
</dbReference>
<comment type="caution">
    <text evidence="5">The sequence shown here is derived from an EMBL/GenBank/DDBJ whole genome shotgun (WGS) entry which is preliminary data.</text>
</comment>
<evidence type="ECO:0000313" key="5">
    <source>
        <dbReference type="EMBL" id="PXX76011.1"/>
    </source>
</evidence>
<evidence type="ECO:0000256" key="3">
    <source>
        <dbReference type="SAM" id="Phobius"/>
    </source>
</evidence>
<evidence type="ECO:0000256" key="1">
    <source>
        <dbReference type="ARBA" id="ARBA00023098"/>
    </source>
</evidence>
<evidence type="ECO:0000256" key="2">
    <source>
        <dbReference type="PROSITE-ProRule" id="PRU01161"/>
    </source>
</evidence>
<dbReference type="InterPro" id="IPR016035">
    <property type="entry name" value="Acyl_Trfase/lysoPLipase"/>
</dbReference>
<dbReference type="Gene3D" id="3.40.1090.10">
    <property type="entry name" value="Cytosolic phospholipase A2 catalytic domain"/>
    <property type="match status" value="1"/>
</dbReference>
<dbReference type="OrthoDB" id="8712796at2"/>
<reference evidence="5 6" key="1">
    <citation type="submission" date="2018-05" db="EMBL/GenBank/DDBJ databases">
        <title>Genomic Encyclopedia of Type Strains, Phase IV (KMG-IV): sequencing the most valuable type-strain genomes for metagenomic binning, comparative biology and taxonomic classification.</title>
        <authorList>
            <person name="Goeker M."/>
        </authorList>
    </citation>
    <scope>NUCLEOTIDE SEQUENCE [LARGE SCALE GENOMIC DNA]</scope>
    <source>
        <strain evidence="5 6">DSM 29661</strain>
    </source>
</reference>
<dbReference type="EMBL" id="QJKI01000023">
    <property type="protein sequence ID" value="PXX76011.1"/>
    <property type="molecule type" value="Genomic_DNA"/>
</dbReference>
<feature type="transmembrane region" description="Helical" evidence="3">
    <location>
        <begin position="14"/>
        <end position="35"/>
    </location>
</feature>
<gene>
    <name evidence="5" type="ORF">DFR34_12344</name>
</gene>
<organism evidence="5 6">
    <name type="scientific">Rivihabitans pingtungensis</name>
    <dbReference type="NCBI Taxonomy" id="1054498"/>
    <lineage>
        <taxon>Bacteria</taxon>
        <taxon>Pseudomonadati</taxon>
        <taxon>Pseudomonadota</taxon>
        <taxon>Betaproteobacteria</taxon>
        <taxon>Neisseriales</taxon>
        <taxon>Aquaspirillaceae</taxon>
        <taxon>Rivihabitans</taxon>
    </lineage>
</organism>
<dbReference type="AlphaFoldDB" id="A0A318KJC4"/>
<keyword evidence="3" id="KW-0812">Transmembrane</keyword>
<protein>
    <submittedName>
        <fullName evidence="5">Putative acylesterase/phospholipase RssA</fullName>
    </submittedName>
</protein>
<dbReference type="Pfam" id="PF01734">
    <property type="entry name" value="Patatin"/>
    <property type="match status" value="1"/>
</dbReference>
<proteinExistence type="predicted"/>
<sequence length="374" mass="41264">MTAKVNPQHKHKKALLIGGGAPNSTLMAGALVAFLEKGAEFDVISASGAGALMGLLYAAPKNGNPRQALEDWAKVGVSDAIYNRFPVNFKVFMKPGEQAAAYRDWIMNRNPFTKPLYDPSSPMGHGFFSDMAKLFLATMSPSDLSGKSLGMCAHLPFAEQVIDFDAIPKLKPEFYINAYNMNRAEMTIWGKGDITPAHLRAAFSFPLIYPPYTLNGEDYIEGAAIDTLNFKALVNDNEDAKQKGLHCDLDTLVIFDILGADQLIRKPRDLYDAWVGSIITPLVEIAKDDISLFQYRHNIDHKTGKEKRKLLKVDLMGGIPKEHWPQVMDWSASNLELLFKVGYEAGLKFCDENAELLDLPQAKAKQAAPAEAAV</sequence>
<dbReference type="GO" id="GO:0006629">
    <property type="term" value="P:lipid metabolic process"/>
    <property type="evidence" value="ECO:0007669"/>
    <property type="project" value="UniProtKB-KW"/>
</dbReference>
<keyword evidence="6" id="KW-1185">Reference proteome</keyword>
<dbReference type="Proteomes" id="UP000247555">
    <property type="component" value="Unassembled WGS sequence"/>
</dbReference>
<dbReference type="SUPFAM" id="SSF52151">
    <property type="entry name" value="FabD/lysophospholipase-like"/>
    <property type="match status" value="1"/>
</dbReference>
<keyword evidence="3" id="KW-0472">Membrane</keyword>
<evidence type="ECO:0000259" key="4">
    <source>
        <dbReference type="PROSITE" id="PS51635"/>
    </source>
</evidence>
<comment type="caution">
    <text evidence="2">Lacks conserved residue(s) required for the propagation of feature annotation.</text>
</comment>
<keyword evidence="3" id="KW-1133">Transmembrane helix</keyword>
<feature type="domain" description="PNPLA" evidence="4">
    <location>
        <begin position="15"/>
        <end position="234"/>
    </location>
</feature>